<keyword evidence="11" id="KW-1208">Phospholipid metabolism</keyword>
<comment type="caution">
    <text evidence="15">The sequence shown here is derived from an EMBL/GenBank/DDBJ whole genome shotgun (WGS) entry which is preliminary data.</text>
</comment>
<dbReference type="RefSeq" id="WP_089612688.1">
    <property type="nucleotide sequence ID" value="NZ_CP022121.1"/>
</dbReference>
<dbReference type="InterPro" id="IPR025202">
    <property type="entry name" value="PLD-like_dom"/>
</dbReference>
<proteinExistence type="predicted"/>
<evidence type="ECO:0000256" key="2">
    <source>
        <dbReference type="ARBA" id="ARBA00022475"/>
    </source>
</evidence>
<evidence type="ECO:0000256" key="13">
    <source>
        <dbReference type="SAM" id="Phobius"/>
    </source>
</evidence>
<keyword evidence="9 13" id="KW-0472">Membrane</keyword>
<keyword evidence="10" id="KW-0594">Phospholipid biosynthesis</keyword>
<feature type="transmembrane region" description="Helical" evidence="13">
    <location>
        <begin position="34"/>
        <end position="52"/>
    </location>
</feature>
<evidence type="ECO:0000256" key="6">
    <source>
        <dbReference type="ARBA" id="ARBA00022737"/>
    </source>
</evidence>
<feature type="transmembrane region" description="Helical" evidence="13">
    <location>
        <begin position="9"/>
        <end position="28"/>
    </location>
</feature>
<dbReference type="SMART" id="SM00155">
    <property type="entry name" value="PLDc"/>
    <property type="match status" value="2"/>
</dbReference>
<dbReference type="InterPro" id="IPR027379">
    <property type="entry name" value="CLS_N"/>
</dbReference>
<keyword evidence="6" id="KW-0677">Repeat</keyword>
<evidence type="ECO:0000313" key="15">
    <source>
        <dbReference type="EMBL" id="MCR6546901.1"/>
    </source>
</evidence>
<dbReference type="NCBIfam" id="TIGR04265">
    <property type="entry name" value="bac_cardiolipin"/>
    <property type="match status" value="1"/>
</dbReference>
<evidence type="ECO:0000256" key="10">
    <source>
        <dbReference type="ARBA" id="ARBA00023209"/>
    </source>
</evidence>
<keyword evidence="4" id="KW-0808">Transferase</keyword>
<evidence type="ECO:0000256" key="11">
    <source>
        <dbReference type="ARBA" id="ARBA00023264"/>
    </source>
</evidence>
<accession>A0ABT1Y8T1</accession>
<keyword evidence="3" id="KW-0444">Lipid biosynthesis</keyword>
<keyword evidence="5 13" id="KW-0812">Transmembrane</keyword>
<evidence type="ECO:0000256" key="12">
    <source>
        <dbReference type="NCBIfam" id="TIGR04265"/>
    </source>
</evidence>
<evidence type="ECO:0000256" key="3">
    <source>
        <dbReference type="ARBA" id="ARBA00022516"/>
    </source>
</evidence>
<keyword evidence="8" id="KW-0443">Lipid metabolism</keyword>
<evidence type="ECO:0000256" key="7">
    <source>
        <dbReference type="ARBA" id="ARBA00022989"/>
    </source>
</evidence>
<sequence>MRKLFRTRFLVAFFILLQLIVITVMITGSVERYAIIYPILTLVSVIVVLHIMNKKSKPAYKLLWVIQIALFPIFGSLFYLLSQFQSSNRKLKNLLADVEQGINPLFIQDEETLKRIHTVSKDHLPQINYLQGFVGFPVYQNTQAEYLPTGEETHARMLEELDKAEKFIFMEYFIIKEGVMWNSILDILQKKVQQGVEVRVMYDDMGCFLKLPIDFHKVLEGMGIQCVVFNPFRPVLSTLQNNRDHRKITVIDGKTAFTGGINLADEYINEIDLHGHWKDNGIMVQGAAVWSFTLMFLHMWNLSKETTEDYTKYRADGMMSMDSKSDGFFLPYGDSPLDTENVGEHIYLQMINNAKRYLYICTPYLIVDDDMISALSLAAKSGVDVRIITPHRHDRWFVHHTTRSYYRELISSGVRIYEYTDGFIHSKTFISDDSTATVGTINLDFRSLYLHFECGLWIHKSGVLKDILKDFLDTLESCHEVTREECDFNIALRLMQDVFRIFAPLM</sequence>
<dbReference type="EC" id="2.7.8.-" evidence="12"/>
<dbReference type="Gene3D" id="3.30.870.10">
    <property type="entry name" value="Endonuclease Chain A"/>
    <property type="match status" value="2"/>
</dbReference>
<feature type="domain" description="PLD phosphodiesterase" evidence="14">
    <location>
        <begin position="240"/>
        <end position="267"/>
    </location>
</feature>
<keyword evidence="2" id="KW-1003">Cell membrane</keyword>
<keyword evidence="7 13" id="KW-1133">Transmembrane helix</keyword>
<reference evidence="15 16" key="1">
    <citation type="submission" date="2022-08" db="EMBL/GenBank/DDBJ databases">
        <title>Proteogenomics of the novel Dehalobacterium formicoaceticum strain EZ94 highlights a key role of methyltransferases during anaerobic dichloromethane degradation.</title>
        <authorList>
            <person name="Wasmund K."/>
        </authorList>
    </citation>
    <scope>NUCLEOTIDE SEQUENCE [LARGE SCALE GENOMIC DNA]</scope>
    <source>
        <strain evidence="15 16">EZ94</strain>
    </source>
</reference>
<evidence type="ECO:0000256" key="8">
    <source>
        <dbReference type="ARBA" id="ARBA00023098"/>
    </source>
</evidence>
<dbReference type="CDD" id="cd09154">
    <property type="entry name" value="PLDc_SMU_988_like_1"/>
    <property type="match status" value="1"/>
</dbReference>
<dbReference type="InterPro" id="IPR001736">
    <property type="entry name" value="PLipase_D/transphosphatidylase"/>
</dbReference>
<dbReference type="PANTHER" id="PTHR21248:SF22">
    <property type="entry name" value="PHOSPHOLIPASE D"/>
    <property type="match status" value="1"/>
</dbReference>
<gene>
    <name evidence="15" type="primary">cls</name>
    <name evidence="15" type="ORF">NVS47_15510</name>
</gene>
<feature type="transmembrane region" description="Helical" evidence="13">
    <location>
        <begin position="59"/>
        <end position="81"/>
    </location>
</feature>
<dbReference type="InterPro" id="IPR022924">
    <property type="entry name" value="Cardiolipin_synthase"/>
</dbReference>
<dbReference type="EMBL" id="JANPWE010000013">
    <property type="protein sequence ID" value="MCR6546901.1"/>
    <property type="molecule type" value="Genomic_DNA"/>
</dbReference>
<protein>
    <recommendedName>
        <fullName evidence="12">Cardiolipin synthase</fullName>
        <ecNumber evidence="12">2.7.8.-</ecNumber>
    </recommendedName>
</protein>
<evidence type="ECO:0000313" key="16">
    <source>
        <dbReference type="Proteomes" id="UP001524944"/>
    </source>
</evidence>
<dbReference type="CDD" id="cd09160">
    <property type="entry name" value="PLDc_SMU_988_like_2"/>
    <property type="match status" value="1"/>
</dbReference>
<evidence type="ECO:0000256" key="1">
    <source>
        <dbReference type="ARBA" id="ARBA00004651"/>
    </source>
</evidence>
<feature type="domain" description="PLD phosphodiesterase" evidence="14">
    <location>
        <begin position="420"/>
        <end position="447"/>
    </location>
</feature>
<dbReference type="SUPFAM" id="SSF56024">
    <property type="entry name" value="Phospholipase D/nuclease"/>
    <property type="match status" value="2"/>
</dbReference>
<evidence type="ECO:0000259" key="14">
    <source>
        <dbReference type="PROSITE" id="PS50035"/>
    </source>
</evidence>
<dbReference type="Pfam" id="PF13091">
    <property type="entry name" value="PLDc_2"/>
    <property type="match status" value="2"/>
</dbReference>
<keyword evidence="16" id="KW-1185">Reference proteome</keyword>
<evidence type="ECO:0000256" key="4">
    <source>
        <dbReference type="ARBA" id="ARBA00022679"/>
    </source>
</evidence>
<dbReference type="PANTHER" id="PTHR21248">
    <property type="entry name" value="CARDIOLIPIN SYNTHASE"/>
    <property type="match status" value="1"/>
</dbReference>
<dbReference type="PROSITE" id="PS50035">
    <property type="entry name" value="PLD"/>
    <property type="match status" value="2"/>
</dbReference>
<evidence type="ECO:0000256" key="9">
    <source>
        <dbReference type="ARBA" id="ARBA00023136"/>
    </source>
</evidence>
<organism evidence="15 16">
    <name type="scientific">Dehalobacterium formicoaceticum</name>
    <dbReference type="NCBI Taxonomy" id="51515"/>
    <lineage>
        <taxon>Bacteria</taxon>
        <taxon>Bacillati</taxon>
        <taxon>Bacillota</taxon>
        <taxon>Clostridia</taxon>
        <taxon>Eubacteriales</taxon>
        <taxon>Peptococcaceae</taxon>
        <taxon>Dehalobacterium</taxon>
    </lineage>
</organism>
<name>A0ABT1Y8T1_9FIRM</name>
<dbReference type="Pfam" id="PF13396">
    <property type="entry name" value="PLDc_N"/>
    <property type="match status" value="1"/>
</dbReference>
<comment type="subcellular location">
    <subcellularLocation>
        <location evidence="1">Cell membrane</location>
        <topology evidence="1">Multi-pass membrane protein</topology>
    </subcellularLocation>
</comment>
<evidence type="ECO:0000256" key="5">
    <source>
        <dbReference type="ARBA" id="ARBA00022692"/>
    </source>
</evidence>
<dbReference type="Proteomes" id="UP001524944">
    <property type="component" value="Unassembled WGS sequence"/>
</dbReference>